<organism evidence="1 2">
    <name type="scientific">Mycolicibacterium mucogenicum</name>
    <name type="common">Mycobacterium mucogenicum</name>
    <dbReference type="NCBI Taxonomy" id="56689"/>
    <lineage>
        <taxon>Bacteria</taxon>
        <taxon>Bacillati</taxon>
        <taxon>Actinomycetota</taxon>
        <taxon>Actinomycetes</taxon>
        <taxon>Mycobacteriales</taxon>
        <taxon>Mycobacteriaceae</taxon>
        <taxon>Mycolicibacterium</taxon>
    </lineage>
</organism>
<proteinExistence type="predicted"/>
<reference evidence="1 2" key="1">
    <citation type="submission" date="2016-06" db="EMBL/GenBank/DDBJ databases">
        <authorList>
            <person name="Kjaerup R.B."/>
            <person name="Dalgaard T.S."/>
            <person name="Juul-Madsen H.R."/>
        </authorList>
    </citation>
    <scope>NUCLEOTIDE SEQUENCE [LARGE SCALE GENOMIC DNA]</scope>
    <source>
        <strain evidence="1 2">1199456.5</strain>
    </source>
</reference>
<keyword evidence="1" id="KW-0645">Protease</keyword>
<dbReference type="EMBL" id="LZSF01000119">
    <property type="protein sequence ID" value="OBA87802.1"/>
    <property type="molecule type" value="Genomic_DNA"/>
</dbReference>
<dbReference type="Proteomes" id="UP000093962">
    <property type="component" value="Unassembled WGS sequence"/>
</dbReference>
<keyword evidence="1" id="KW-0378">Hydrolase</keyword>
<comment type="caution">
    <text evidence="1">The sequence shown here is derived from an EMBL/GenBank/DDBJ whole genome shotgun (WGS) entry which is preliminary data.</text>
</comment>
<dbReference type="GO" id="GO:0008233">
    <property type="term" value="F:peptidase activity"/>
    <property type="evidence" value="ECO:0007669"/>
    <property type="project" value="UniProtKB-KW"/>
</dbReference>
<evidence type="ECO:0000313" key="2">
    <source>
        <dbReference type="Proteomes" id="UP000093962"/>
    </source>
</evidence>
<evidence type="ECO:0000313" key="1">
    <source>
        <dbReference type="EMBL" id="OBA87802.1"/>
    </source>
</evidence>
<dbReference type="AlphaFoldDB" id="A0A1A0MQY5"/>
<gene>
    <name evidence="1" type="ORF">A5642_18755</name>
</gene>
<sequence>MAVPYGPWVESWLSSERFATYLRMAGHDRSRALALYEWSTSLNAALLHDFAHLEVGLRNMYDAALMGAVAAGDNHWLDATTADRLFPRSVADNLRTHRDIATARRNAGGNAAPTGKVIAEFTFGFWVFLTSRRHEPLVWLPHLAQAYPRATNRGQLHNSLGDLLNARNRVAHHEPATVSAGRQIIRRIRGQARYISPELAQHIDATSTVETIIQSRP</sequence>
<protein>
    <submittedName>
        <fullName evidence="1">CAAX protease</fullName>
    </submittedName>
</protein>
<dbReference type="GO" id="GO:0006508">
    <property type="term" value="P:proteolysis"/>
    <property type="evidence" value="ECO:0007669"/>
    <property type="project" value="UniProtKB-KW"/>
</dbReference>
<dbReference type="OrthoDB" id="3418622at2"/>
<name>A0A1A0MQY5_MYCMU</name>
<accession>A0A1A0MQY5</accession>